<keyword evidence="6" id="KW-0256">Endoplasmic reticulum</keyword>
<evidence type="ECO:0000259" key="12">
    <source>
        <dbReference type="Pfam" id="PF02517"/>
    </source>
</evidence>
<dbReference type="Pfam" id="PF02517">
    <property type="entry name" value="Rce1-like"/>
    <property type="match status" value="1"/>
</dbReference>
<accession>A0A3F3QG46</accession>
<evidence type="ECO:0000256" key="11">
    <source>
        <dbReference type="SAM" id="Phobius"/>
    </source>
</evidence>
<organism evidence="13 14">
    <name type="scientific">Aspergillus welwitschiae</name>
    <dbReference type="NCBI Taxonomy" id="1341132"/>
    <lineage>
        <taxon>Eukaryota</taxon>
        <taxon>Fungi</taxon>
        <taxon>Dikarya</taxon>
        <taxon>Ascomycota</taxon>
        <taxon>Pezizomycotina</taxon>
        <taxon>Eurotiomycetes</taxon>
        <taxon>Eurotiomycetidae</taxon>
        <taxon>Eurotiales</taxon>
        <taxon>Aspergillaceae</taxon>
        <taxon>Aspergillus</taxon>
        <taxon>Aspergillus subgen. Circumdati</taxon>
    </lineage>
</organism>
<dbReference type="EC" id="3.4.26.1" evidence="10"/>
<feature type="transmembrane region" description="Helical" evidence="11">
    <location>
        <begin position="106"/>
        <end position="126"/>
    </location>
</feature>
<dbReference type="PANTHER" id="PTHR13046">
    <property type="entry name" value="PROTEASE U48 CAAX PRENYL PROTEASE RCE1"/>
    <property type="match status" value="1"/>
</dbReference>
<feature type="transmembrane region" description="Helical" evidence="11">
    <location>
        <begin position="297"/>
        <end position="317"/>
    </location>
</feature>
<name>A0A3F3QG46_9EURO</name>
<evidence type="ECO:0000256" key="10">
    <source>
        <dbReference type="ARBA" id="ARBA00049729"/>
    </source>
</evidence>
<evidence type="ECO:0000256" key="8">
    <source>
        <dbReference type="ARBA" id="ARBA00023136"/>
    </source>
</evidence>
<evidence type="ECO:0000256" key="6">
    <source>
        <dbReference type="ARBA" id="ARBA00022824"/>
    </source>
</evidence>
<dbReference type="EMBL" id="KZ852034">
    <property type="protein sequence ID" value="RDH38085.1"/>
    <property type="molecule type" value="Genomic_DNA"/>
</dbReference>
<keyword evidence="3" id="KW-0645">Protease</keyword>
<gene>
    <name evidence="13" type="ORF">BDQ94DRAFT_156811</name>
</gene>
<evidence type="ECO:0000256" key="9">
    <source>
        <dbReference type="ARBA" id="ARBA00047280"/>
    </source>
</evidence>
<dbReference type="InterPro" id="IPR009737">
    <property type="entry name" value="Aim32/Apd1-like"/>
</dbReference>
<dbReference type="Gene3D" id="3.40.30.10">
    <property type="entry name" value="Glutaredoxin"/>
    <property type="match status" value="1"/>
</dbReference>
<evidence type="ECO:0000256" key="4">
    <source>
        <dbReference type="ARBA" id="ARBA00022692"/>
    </source>
</evidence>
<feature type="domain" description="CAAX prenyl protease 2/Lysostaphin resistance protein A-like" evidence="12">
    <location>
        <begin position="151"/>
        <end position="257"/>
    </location>
</feature>
<dbReference type="SUPFAM" id="SSF52833">
    <property type="entry name" value="Thioredoxin-like"/>
    <property type="match status" value="1"/>
</dbReference>
<keyword evidence="4 11" id="KW-0812">Transmembrane</keyword>
<protein>
    <recommendedName>
        <fullName evidence="10">intramembrane prenyl-peptidase Rce1</fullName>
        <ecNumber evidence="10">3.4.26.1</ecNumber>
    </recommendedName>
</protein>
<dbReference type="RefSeq" id="XP_026631107.1">
    <property type="nucleotide sequence ID" value="XM_026768665.1"/>
</dbReference>
<keyword evidence="7 11" id="KW-1133">Transmembrane helix</keyword>
<evidence type="ECO:0000256" key="2">
    <source>
        <dbReference type="ARBA" id="ARBA00006897"/>
    </source>
</evidence>
<dbReference type="Proteomes" id="UP000253729">
    <property type="component" value="Unassembled WGS sequence"/>
</dbReference>
<dbReference type="STRING" id="1341132.A0A3F3QG46"/>
<reference evidence="13 14" key="1">
    <citation type="submission" date="2018-07" db="EMBL/GenBank/DDBJ databases">
        <title>The genomes of Aspergillus section Nigri reveals drivers in fungal speciation.</title>
        <authorList>
            <consortium name="DOE Joint Genome Institute"/>
            <person name="Vesth T.C."/>
            <person name="Nybo J."/>
            <person name="Theobald S."/>
            <person name="Brandl J."/>
            <person name="Frisvad J.C."/>
            <person name="Nielsen K.F."/>
            <person name="Lyhne E.K."/>
            <person name="Kogle M.E."/>
            <person name="Kuo A."/>
            <person name="Riley R."/>
            <person name="Clum A."/>
            <person name="Nolan M."/>
            <person name="Lipzen A."/>
            <person name="Salamov A."/>
            <person name="Henrissat B."/>
            <person name="Wiebenga A."/>
            <person name="De vries R.P."/>
            <person name="Grigoriev I.V."/>
            <person name="Mortensen U.H."/>
            <person name="Andersen M.R."/>
            <person name="Baker S.E."/>
        </authorList>
    </citation>
    <scope>NUCLEOTIDE SEQUENCE [LARGE SCALE GENOMIC DNA]</scope>
    <source>
        <strain evidence="13 14">CBS 139.54b</strain>
    </source>
</reference>
<evidence type="ECO:0000313" key="14">
    <source>
        <dbReference type="Proteomes" id="UP000253729"/>
    </source>
</evidence>
<dbReference type="AlphaFoldDB" id="A0A3F3QG46"/>
<dbReference type="GO" id="GO:0071586">
    <property type="term" value="P:CAAX-box protein processing"/>
    <property type="evidence" value="ECO:0007669"/>
    <property type="project" value="InterPro"/>
</dbReference>
<dbReference type="GO" id="GO:0004222">
    <property type="term" value="F:metalloendopeptidase activity"/>
    <property type="evidence" value="ECO:0007669"/>
    <property type="project" value="InterPro"/>
</dbReference>
<comment type="catalytic activity">
    <reaction evidence="9">
        <text>Hydrolyzes the peptide bond -P2-(S-farnesyl or geranylgeranyl)C-P1'-P2'-P3'-COOH where P1' and P2' are amino acids with aliphatic sidechains and P3' is any C-terminal residue.</text>
        <dbReference type="EC" id="3.4.26.1"/>
    </reaction>
</comment>
<dbReference type="Pfam" id="PF06999">
    <property type="entry name" value="Suc_Fer-like"/>
    <property type="match status" value="1"/>
</dbReference>
<feature type="transmembrane region" description="Helical" evidence="11">
    <location>
        <begin position="28"/>
        <end position="46"/>
    </location>
</feature>
<dbReference type="InterPro" id="IPR036249">
    <property type="entry name" value="Thioredoxin-like_sf"/>
</dbReference>
<evidence type="ECO:0000313" key="13">
    <source>
        <dbReference type="EMBL" id="RDH38085.1"/>
    </source>
</evidence>
<proteinExistence type="inferred from homology"/>
<comment type="subcellular location">
    <subcellularLocation>
        <location evidence="1">Endoplasmic reticulum membrane</location>
        <topology evidence="1">Multi-pass membrane protein</topology>
    </subcellularLocation>
</comment>
<dbReference type="CDD" id="cd03062">
    <property type="entry name" value="TRX_Fd_Sucrase"/>
    <property type="match status" value="1"/>
</dbReference>
<evidence type="ECO:0000256" key="7">
    <source>
        <dbReference type="ARBA" id="ARBA00022989"/>
    </source>
</evidence>
<keyword evidence="5" id="KW-0378">Hydrolase</keyword>
<dbReference type="GeneID" id="38137021"/>
<evidence type="ECO:0000256" key="1">
    <source>
        <dbReference type="ARBA" id="ARBA00004477"/>
    </source>
</evidence>
<feature type="transmembrane region" description="Helical" evidence="11">
    <location>
        <begin position="67"/>
        <end position="86"/>
    </location>
</feature>
<comment type="similarity">
    <text evidence="2">Belongs to the peptidase U48 family.</text>
</comment>
<dbReference type="GO" id="GO:0005789">
    <property type="term" value="C:endoplasmic reticulum membrane"/>
    <property type="evidence" value="ECO:0007669"/>
    <property type="project" value="UniProtKB-SubCell"/>
</dbReference>
<dbReference type="PANTHER" id="PTHR13046:SF0">
    <property type="entry name" value="CAAX PRENYL PROTEASE 2"/>
    <property type="match status" value="1"/>
</dbReference>
<keyword evidence="8 11" id="KW-0472">Membrane</keyword>
<sequence length="661" mass="72070">MAPVGLLTKLRTLITKDYDEPAISTQTAAFLSVCLTLIYVVPFYVNPTTRPSPTLSRDAPSVIRARIRAVTFSCTISSLVVLWLVAAKENASFSRALHFLGWWPVGLVDIFRSLLLTAILFAGPLFERGVAEGEWREWIRGGRVTASLRSWIGWRNYVAGPITEEVMFRSAIVPLHLLAKVDPGRIVFVAPLYFGIAHVHHFYEFRLTHPDTSIVAAILRSVFQFGYTTIFGWYATFVYLRTGSLLAVILAHTFCNWCGLPRLWGRVETGVPIGPPMVKGKGSSDVAYGQLSLGWTVAYYVILVAGAIGFFQTLWPLTESLNALASFSARLFSCTSLRSNRSRIPLDIPPPFPITKTCPEPSCSCPSTPSMPAPIDYDQPLNGTMAAYAQQLLICTGQRDWTSRIEEDGQGQNWGELVRGLKSLLGRGGKYADPFNNILVTNASFLPSSSSSLSTSASTPQTASAFLFPSFKYFPSIPVSLPDSAPATTDLSTFVRAFLLPIESRHGGQIRDQALAAEFPDAVDLQHSPVVLICGHGGRDMRCGVMAPVLETEFQRVLQSKGYTSAGSDNSVVDSPEHAHIGLISHVGGHKYAGNVIVYIPPGMKEAGSSSPHPLAGKGIWYGRIEPKHVQGVVEETILGGKVITDHFRGAVDRESGVLRL</sequence>
<evidence type="ECO:0000256" key="3">
    <source>
        <dbReference type="ARBA" id="ARBA00022670"/>
    </source>
</evidence>
<evidence type="ECO:0000256" key="5">
    <source>
        <dbReference type="ARBA" id="ARBA00022801"/>
    </source>
</evidence>
<keyword evidence="14" id="KW-1185">Reference proteome</keyword>
<dbReference type="InterPro" id="IPR003675">
    <property type="entry name" value="Rce1/LyrA-like_dom"/>
</dbReference>
<dbReference type="InterPro" id="IPR039731">
    <property type="entry name" value="Rce1"/>
</dbReference>